<evidence type="ECO:0000313" key="3">
    <source>
        <dbReference type="EMBL" id="KAE8949754.1"/>
    </source>
</evidence>
<sequence length="106" mass="11734">MDEEALKQEMATLNVQSIQLNQSIEEAQEGEKVASDKAEPSEKNYDDSTAEVKESLAKAQEEADKNLRKATIAYEKATAKLKAAKDEAQLLPLRTASFEKWTSCSP</sequence>
<accession>A0A6A3FU74</accession>
<evidence type="ECO:0000313" key="5">
    <source>
        <dbReference type="EMBL" id="KAE9125321.1"/>
    </source>
</evidence>
<dbReference type="EMBL" id="QXGD01000187">
    <property type="protein sequence ID" value="KAE9248708.1"/>
    <property type="molecule type" value="Genomic_DNA"/>
</dbReference>
<dbReference type="Proteomes" id="UP000441208">
    <property type="component" value="Unassembled WGS sequence"/>
</dbReference>
<dbReference type="EMBL" id="QXGA01000218">
    <property type="protein sequence ID" value="KAE9149873.1"/>
    <property type="molecule type" value="Genomic_DNA"/>
</dbReference>
<dbReference type="EMBL" id="QXGE01000149">
    <property type="protein sequence ID" value="KAE9322573.1"/>
    <property type="molecule type" value="Genomic_DNA"/>
</dbReference>
<dbReference type="EMBL" id="QXGF01000015">
    <property type="protein sequence ID" value="KAE8949754.1"/>
    <property type="molecule type" value="Genomic_DNA"/>
</dbReference>
<reference evidence="10 11" key="1">
    <citation type="submission" date="2018-08" db="EMBL/GenBank/DDBJ databases">
        <title>Genomic investigation of the strawberry pathogen Phytophthora fragariae indicates pathogenicity is determined by transcriptional variation in three key races.</title>
        <authorList>
            <person name="Adams T.M."/>
            <person name="Armitage A.D."/>
            <person name="Sobczyk M.K."/>
            <person name="Bates H.J."/>
            <person name="Dunwell J.M."/>
            <person name="Nellist C.F."/>
            <person name="Harrison R.J."/>
        </authorList>
    </citation>
    <scope>NUCLEOTIDE SEQUENCE [LARGE SCALE GENOMIC DNA]</scope>
    <source>
        <strain evidence="9 12">A4</strain>
        <strain evidence="8 13">BC-1</strain>
        <strain evidence="7 11">NOV-27</strain>
        <strain evidence="6 14">NOV-5</strain>
        <strain evidence="5 15">NOV-71</strain>
        <strain evidence="3 10">NOV-9</strain>
        <strain evidence="4 16">SCRP245</strain>
    </source>
</reference>
<evidence type="ECO:0000313" key="9">
    <source>
        <dbReference type="EMBL" id="KAE9322573.1"/>
    </source>
</evidence>
<evidence type="ECO:0000313" key="8">
    <source>
        <dbReference type="EMBL" id="KAE9248708.1"/>
    </source>
</evidence>
<dbReference type="Proteomes" id="UP000440367">
    <property type="component" value="Unassembled WGS sequence"/>
</dbReference>
<dbReference type="EMBL" id="QXFW01000223">
    <property type="protein sequence ID" value="KAE9019970.1"/>
    <property type="molecule type" value="Genomic_DNA"/>
</dbReference>
<evidence type="ECO:0000313" key="6">
    <source>
        <dbReference type="EMBL" id="KAE9149873.1"/>
    </source>
</evidence>
<evidence type="ECO:0000313" key="12">
    <source>
        <dbReference type="Proteomes" id="UP000437068"/>
    </source>
</evidence>
<dbReference type="EMBL" id="QXFZ01000237">
    <property type="protein sequence ID" value="KAE9125321.1"/>
    <property type="molecule type" value="Genomic_DNA"/>
</dbReference>
<evidence type="ECO:0000313" key="15">
    <source>
        <dbReference type="Proteomes" id="UP000441208"/>
    </source>
</evidence>
<feature type="region of interest" description="Disordered" evidence="2">
    <location>
        <begin position="23"/>
        <end position="48"/>
    </location>
</feature>
<dbReference type="AlphaFoldDB" id="A0A6A3FU74"/>
<feature type="compositionally biased region" description="Basic and acidic residues" evidence="2">
    <location>
        <begin position="29"/>
        <end position="48"/>
    </location>
</feature>
<evidence type="ECO:0000256" key="1">
    <source>
        <dbReference type="SAM" id="Coils"/>
    </source>
</evidence>
<evidence type="ECO:0000313" key="11">
    <source>
        <dbReference type="Proteomes" id="UP000433483"/>
    </source>
</evidence>
<evidence type="ECO:0000256" key="2">
    <source>
        <dbReference type="SAM" id="MobiDB-lite"/>
    </source>
</evidence>
<dbReference type="Proteomes" id="UP000429523">
    <property type="component" value="Unassembled WGS sequence"/>
</dbReference>
<keyword evidence="11" id="KW-1185">Reference proteome</keyword>
<dbReference type="Proteomes" id="UP000460718">
    <property type="component" value="Unassembled WGS sequence"/>
</dbReference>
<evidence type="ECO:0000313" key="13">
    <source>
        <dbReference type="Proteomes" id="UP000440367"/>
    </source>
</evidence>
<comment type="caution">
    <text evidence="3">The sequence shown here is derived from an EMBL/GenBank/DDBJ whole genome shotgun (WGS) entry which is preliminary data.</text>
</comment>
<organism evidence="3 10">
    <name type="scientific">Phytophthora fragariae</name>
    <dbReference type="NCBI Taxonomy" id="53985"/>
    <lineage>
        <taxon>Eukaryota</taxon>
        <taxon>Sar</taxon>
        <taxon>Stramenopiles</taxon>
        <taxon>Oomycota</taxon>
        <taxon>Peronosporomycetes</taxon>
        <taxon>Peronosporales</taxon>
        <taxon>Peronosporaceae</taxon>
        <taxon>Phytophthora</taxon>
    </lineage>
</organism>
<feature type="coiled-coil region" evidence="1">
    <location>
        <begin position="60"/>
        <end position="87"/>
    </location>
</feature>
<dbReference type="Proteomes" id="UP000440732">
    <property type="component" value="Unassembled WGS sequence"/>
</dbReference>
<evidence type="ECO:0000313" key="14">
    <source>
        <dbReference type="Proteomes" id="UP000440732"/>
    </source>
</evidence>
<evidence type="ECO:0000313" key="4">
    <source>
        <dbReference type="EMBL" id="KAE9019970.1"/>
    </source>
</evidence>
<evidence type="ECO:0000313" key="7">
    <source>
        <dbReference type="EMBL" id="KAE9222883.1"/>
    </source>
</evidence>
<dbReference type="EMBL" id="QXGB01000244">
    <property type="protein sequence ID" value="KAE9222883.1"/>
    <property type="molecule type" value="Genomic_DNA"/>
</dbReference>
<evidence type="ECO:0000313" key="10">
    <source>
        <dbReference type="Proteomes" id="UP000429523"/>
    </source>
</evidence>
<dbReference type="Proteomes" id="UP000437068">
    <property type="component" value="Unassembled WGS sequence"/>
</dbReference>
<name>A0A6A3FU74_9STRA</name>
<protein>
    <submittedName>
        <fullName evidence="3">Uncharacterized protein</fullName>
    </submittedName>
</protein>
<dbReference type="Proteomes" id="UP000433483">
    <property type="component" value="Unassembled WGS sequence"/>
</dbReference>
<proteinExistence type="predicted"/>
<gene>
    <name evidence="9" type="ORF">PF001_g4331</name>
    <name evidence="8" type="ORF">PF002_g5664</name>
    <name evidence="7" type="ORF">PF005_g6514</name>
    <name evidence="6" type="ORF">PF006_g5689</name>
    <name evidence="5" type="ORF">PF007_g6390</name>
    <name evidence="3" type="ORF">PF009_g727</name>
    <name evidence="4" type="ORF">PF011_g5614</name>
</gene>
<evidence type="ECO:0000313" key="16">
    <source>
        <dbReference type="Proteomes" id="UP000460718"/>
    </source>
</evidence>
<keyword evidence="1" id="KW-0175">Coiled coil</keyword>
<dbReference type="OrthoDB" id="10303356at2759"/>